<accession>A0AAU1LMG7</accession>
<protein>
    <recommendedName>
        <fullName evidence="2">HEAT repeat domain-containing protein</fullName>
    </recommendedName>
</protein>
<dbReference type="EMBL" id="CP108169">
    <property type="protein sequence ID" value="WTQ72416.1"/>
    <property type="molecule type" value="Genomic_DNA"/>
</dbReference>
<sequence>MSDLTQLTRDLIESTHEQDTSRIPDSVRYFIEKVTFSTPEDILSAVHEVLADDWMAMPVWARNLAYRLVCLQRPDDAEVLREAAADLFSFGPDWDEVAEELRARATQLEN</sequence>
<gene>
    <name evidence="1" type="ORF">OG222_04670</name>
</gene>
<organism evidence="1">
    <name type="scientific">Streptomyces sp. NBC_00148</name>
    <dbReference type="NCBI Taxonomy" id="2903626"/>
    <lineage>
        <taxon>Bacteria</taxon>
        <taxon>Bacillati</taxon>
        <taxon>Actinomycetota</taxon>
        <taxon>Actinomycetes</taxon>
        <taxon>Kitasatosporales</taxon>
        <taxon>Streptomycetaceae</taxon>
        <taxon>Streptomyces</taxon>
    </lineage>
</organism>
<dbReference type="AlphaFoldDB" id="A0AAU1LMG7"/>
<evidence type="ECO:0008006" key="2">
    <source>
        <dbReference type="Google" id="ProtNLM"/>
    </source>
</evidence>
<evidence type="ECO:0000313" key="1">
    <source>
        <dbReference type="EMBL" id="WTQ72416.1"/>
    </source>
</evidence>
<name>A0AAU1LMG7_9ACTN</name>
<proteinExistence type="predicted"/>
<reference evidence="1" key="1">
    <citation type="submission" date="2022-10" db="EMBL/GenBank/DDBJ databases">
        <title>The complete genomes of actinobacterial strains from the NBC collection.</title>
        <authorList>
            <person name="Joergensen T.S."/>
            <person name="Alvarez Arevalo M."/>
            <person name="Sterndorff E.B."/>
            <person name="Faurdal D."/>
            <person name="Vuksanovic O."/>
            <person name="Mourched A.-S."/>
            <person name="Charusanti P."/>
            <person name="Shaw S."/>
            <person name="Blin K."/>
            <person name="Weber T."/>
        </authorList>
    </citation>
    <scope>NUCLEOTIDE SEQUENCE</scope>
    <source>
        <strain evidence="1">NBC_00148</strain>
    </source>
</reference>